<name>A0AAV1EK58_XYRNO</name>
<accession>A0AAV1EK58</accession>
<dbReference type="AlphaFoldDB" id="A0AAV1EK58"/>
<dbReference type="InterPro" id="IPR052616">
    <property type="entry name" value="SYO1-like"/>
</dbReference>
<proteinExistence type="inferred from homology"/>
<feature type="compositionally biased region" description="Acidic residues" evidence="2">
    <location>
        <begin position="380"/>
        <end position="397"/>
    </location>
</feature>
<dbReference type="InterPro" id="IPR011989">
    <property type="entry name" value="ARM-like"/>
</dbReference>
<evidence type="ECO:0000259" key="3">
    <source>
        <dbReference type="Pfam" id="PF25567"/>
    </source>
</evidence>
<dbReference type="Proteomes" id="UP001178508">
    <property type="component" value="Chromosome 1"/>
</dbReference>
<feature type="region of interest" description="Disordered" evidence="2">
    <location>
        <begin position="300"/>
        <end position="345"/>
    </location>
</feature>
<dbReference type="GO" id="GO:0051082">
    <property type="term" value="F:unfolded protein binding"/>
    <property type="evidence" value="ECO:0007669"/>
    <property type="project" value="TreeGrafter"/>
</dbReference>
<keyword evidence="5" id="KW-1185">Reference proteome</keyword>
<dbReference type="Gene3D" id="1.25.10.10">
    <property type="entry name" value="Leucine-rich Repeat Variant"/>
    <property type="match status" value="1"/>
</dbReference>
<dbReference type="Pfam" id="PF25567">
    <property type="entry name" value="TPR_SYO1"/>
    <property type="match status" value="1"/>
</dbReference>
<dbReference type="GO" id="GO:0042273">
    <property type="term" value="P:ribosomal large subunit biogenesis"/>
    <property type="evidence" value="ECO:0007669"/>
    <property type="project" value="TreeGrafter"/>
</dbReference>
<dbReference type="PANTHER" id="PTHR13347:SF1">
    <property type="entry name" value="HEAT REPEAT-CONTAINING PROTEIN 3"/>
    <property type="match status" value="1"/>
</dbReference>
<dbReference type="CDD" id="cd13394">
    <property type="entry name" value="Syo1_like"/>
    <property type="match status" value="1"/>
</dbReference>
<dbReference type="InterPro" id="IPR016024">
    <property type="entry name" value="ARM-type_fold"/>
</dbReference>
<feature type="domain" description="SYO1-like TPR repeats" evidence="3">
    <location>
        <begin position="417"/>
        <end position="675"/>
    </location>
</feature>
<organism evidence="4 5">
    <name type="scientific">Xyrichtys novacula</name>
    <name type="common">Pearly razorfish</name>
    <name type="synonym">Hemipteronotus novacula</name>
    <dbReference type="NCBI Taxonomy" id="13765"/>
    <lineage>
        <taxon>Eukaryota</taxon>
        <taxon>Metazoa</taxon>
        <taxon>Chordata</taxon>
        <taxon>Craniata</taxon>
        <taxon>Vertebrata</taxon>
        <taxon>Euteleostomi</taxon>
        <taxon>Actinopterygii</taxon>
        <taxon>Neopterygii</taxon>
        <taxon>Teleostei</taxon>
        <taxon>Neoteleostei</taxon>
        <taxon>Acanthomorphata</taxon>
        <taxon>Eupercaria</taxon>
        <taxon>Labriformes</taxon>
        <taxon>Labridae</taxon>
        <taxon>Xyrichtys</taxon>
    </lineage>
</organism>
<reference evidence="4" key="1">
    <citation type="submission" date="2023-08" db="EMBL/GenBank/DDBJ databases">
        <authorList>
            <person name="Alioto T."/>
            <person name="Alioto T."/>
            <person name="Gomez Garrido J."/>
        </authorList>
    </citation>
    <scope>NUCLEOTIDE SEQUENCE</scope>
</reference>
<dbReference type="InterPro" id="IPR057990">
    <property type="entry name" value="TPR_SYO1"/>
</dbReference>
<dbReference type="SUPFAM" id="SSF48371">
    <property type="entry name" value="ARM repeat"/>
    <property type="match status" value="1"/>
</dbReference>
<dbReference type="EMBL" id="OY660864">
    <property type="protein sequence ID" value="CAJ1049130.1"/>
    <property type="molecule type" value="Genomic_DNA"/>
</dbReference>
<evidence type="ECO:0000256" key="2">
    <source>
        <dbReference type="SAM" id="MobiDB-lite"/>
    </source>
</evidence>
<dbReference type="PANTHER" id="PTHR13347">
    <property type="entry name" value="HEAT REPEAT-CONTAINING PROTEIN 3"/>
    <property type="match status" value="1"/>
</dbReference>
<evidence type="ECO:0000313" key="4">
    <source>
        <dbReference type="EMBL" id="CAJ1049130.1"/>
    </source>
</evidence>
<sequence>MGKSKTTKFKRPQFNTVGLPVNAVKEDEADEEQHHEEDCCPAAELLEKLQSPSADMREFACASISRVVQQSQTIPGFLQRDAVRRLGPMLLDSCLAVRETATGALRNLSACGGQEVCEDMVKHDVMTPLTALLRECCAGFESAAVSMTDQKNAVEDIANEAVNLLWNLCESSSQALSVFNKSGLLDVVMQCMERHPHNVELAISAAHCLHTVTEDNPELLSSLNPTVLGVLENALLSSQPSMAHTLLKTLAAGTLWNMKGSLPAARQAQTLNTVVATLSKCLDLDSGTLIPELKQAEEVRNRNAPAAAELEEPAAEELVEEEMDEEEGPKQKRNGKAVRADNDFSDLLPRGKEELREASALLTAQQTSLEIIVNMCCSDDPSDDEWEEESSSDESDMGPDGLCDGVSDLMSPLCLSAEVHAALTNHSIPEKVLKKSGFPRIEAMDLCKENPSWRGLIKKMQRVQSRALTCLHSILSTMDAESLGGAAALQEAAQHLSTLVFGAAEIPKDEEFLEAVISAMRSLLQMIASKNIPQCMTPQQLMSLSEAATACEVVSVRVNAVAILGITGSTLAKEKGTSGTLQLIGNALLQVATRDTDLVVNGEALDALFDVFADGEEAETAAKNIQLLPALKALQPVFKAKIRKEGRGKYSSQQLCVLDNIKINLRRFIGYLEKVVKK</sequence>
<comment type="similarity">
    <text evidence="1">Belongs to the nuclear import and ribosome assembly adapter family.</text>
</comment>
<evidence type="ECO:0000256" key="1">
    <source>
        <dbReference type="ARBA" id="ARBA00049983"/>
    </source>
</evidence>
<feature type="compositionally biased region" description="Acidic residues" evidence="2">
    <location>
        <begin position="309"/>
        <end position="327"/>
    </location>
</feature>
<dbReference type="InterPro" id="IPR000225">
    <property type="entry name" value="Armadillo"/>
</dbReference>
<dbReference type="GO" id="GO:0006606">
    <property type="term" value="P:protein import into nucleus"/>
    <property type="evidence" value="ECO:0007669"/>
    <property type="project" value="TreeGrafter"/>
</dbReference>
<dbReference type="SMART" id="SM00185">
    <property type="entry name" value="ARM"/>
    <property type="match status" value="3"/>
</dbReference>
<gene>
    <name evidence="4" type="ORF">XNOV1_A007876</name>
</gene>
<feature type="region of interest" description="Disordered" evidence="2">
    <location>
        <begin position="380"/>
        <end position="401"/>
    </location>
</feature>
<evidence type="ECO:0000313" key="5">
    <source>
        <dbReference type="Proteomes" id="UP001178508"/>
    </source>
</evidence>
<protein>
    <submittedName>
        <fullName evidence="4">HEAT repeat-containing protein 3</fullName>
    </submittedName>
</protein>